<sequence>MGYKRLSVGQGTGVSPAMFGEALRAQRISIGMTQQKLARLAGVSVRTLRYIEQCQIARPRPESVRRLAEAADLDPALVPYPHLAGFAHKSATAPEIGVLGPLLARVADEPVDIGSSKQRCLLGLLALQAGGVVSRDEIIDVLWENSPPATCTGLVHSYASRLRRELGMRTQDGVNADWDIVATRDGYQLLVGPNQLDSLRFGGFVDQARASAAADKELAFLLLGRALDCWRGPLLADTAPRLRQHPAGVALSQRRLSAALTYADIAGDLGRHDEVIDHLLELSYHEPLHEGLHARLMVALVRSGQKANALRVFEGIRRSLTEELGVAPGAELQAVHLGILREDTAAEHPATGRRRAVSRSRPPAQVPARVSGFVGRSRDARQIATLLTDDSTPVVAIVGMPGVGKTSLALQVAHQTREQFTDGQLYANLRGHSRQARREPVDLLGEFLRSLGVPADQVPDSAEEASALWRTMVRDRTMLIVLDDVADTDQVRPLVPGNDTSVLLLTSRNRLPGLVASNGARTVSLEVLGRDECRTLLTRLVGAARSAAEPEALDELVELCGHVPLALSVAGAQLAEQPGLRLSDYVEGLRAGDLLDMLRIQGDNHLSVRTALDLSYRRLDPRSQGLLRALGSVPADGVTRTEAAALIGTHQRDADMLLDTLARAHMIQQVLPGRYRLHHLVHRYAVECGRSVPGNVDEVVRLPALDGYRSGPVSAGMVGA</sequence>
<dbReference type="PANTHER" id="PTHR35807:SF1">
    <property type="entry name" value="TRANSCRIPTIONAL REGULATOR REDD"/>
    <property type="match status" value="1"/>
</dbReference>
<evidence type="ECO:0000259" key="8">
    <source>
        <dbReference type="PROSITE" id="PS51755"/>
    </source>
</evidence>
<keyword evidence="2" id="KW-0677">Repeat</keyword>
<evidence type="ECO:0000256" key="3">
    <source>
        <dbReference type="ARBA" id="ARBA00023015"/>
    </source>
</evidence>
<dbReference type="CDD" id="cd15831">
    <property type="entry name" value="BTAD"/>
    <property type="match status" value="1"/>
</dbReference>
<dbReference type="Proteomes" id="UP000763557">
    <property type="component" value="Unassembled WGS sequence"/>
</dbReference>
<accession>A0ABX2FHT6</accession>
<gene>
    <name evidence="9" type="ORF">GC106_82480</name>
</gene>
<dbReference type="InterPro" id="IPR010982">
    <property type="entry name" value="Lambda_DNA-bd_dom_sf"/>
</dbReference>
<dbReference type="RefSeq" id="WP_173142141.1">
    <property type="nucleotide sequence ID" value="NZ_CBCSGW010000025.1"/>
</dbReference>
<dbReference type="Pfam" id="PF00931">
    <property type="entry name" value="NB-ARC"/>
    <property type="match status" value="1"/>
</dbReference>
<dbReference type="CDD" id="cd00093">
    <property type="entry name" value="HTH_XRE"/>
    <property type="match status" value="1"/>
</dbReference>
<dbReference type="PROSITE" id="PS51755">
    <property type="entry name" value="OMPR_PHOB"/>
    <property type="match status" value="1"/>
</dbReference>
<dbReference type="InterPro" id="IPR051677">
    <property type="entry name" value="AfsR-DnrI-RedD_regulator"/>
</dbReference>
<dbReference type="PROSITE" id="PS50943">
    <property type="entry name" value="HTH_CROC1"/>
    <property type="match status" value="1"/>
</dbReference>
<dbReference type="PANTHER" id="PTHR35807">
    <property type="entry name" value="TRANSCRIPTIONAL REGULATOR REDD-RELATED"/>
    <property type="match status" value="1"/>
</dbReference>
<dbReference type="SUPFAM" id="SSF52540">
    <property type="entry name" value="P-loop containing nucleoside triphosphate hydrolases"/>
    <property type="match status" value="1"/>
</dbReference>
<evidence type="ECO:0000256" key="6">
    <source>
        <dbReference type="PROSITE-ProRule" id="PRU01091"/>
    </source>
</evidence>
<dbReference type="SMART" id="SM00382">
    <property type="entry name" value="AAA"/>
    <property type="match status" value="1"/>
</dbReference>
<protein>
    <submittedName>
        <fullName evidence="9">Regulatory protein AfsR</fullName>
    </submittedName>
</protein>
<dbReference type="InterPro" id="IPR016032">
    <property type="entry name" value="Sig_transdc_resp-reg_C-effctor"/>
</dbReference>
<dbReference type="InterPro" id="IPR027417">
    <property type="entry name" value="P-loop_NTPase"/>
</dbReference>
<evidence type="ECO:0000256" key="4">
    <source>
        <dbReference type="ARBA" id="ARBA00023125"/>
    </source>
</evidence>
<feature type="domain" description="OmpR/PhoB-type" evidence="8">
    <location>
        <begin position="84"/>
        <end position="191"/>
    </location>
</feature>
<proteinExistence type="inferred from homology"/>
<evidence type="ECO:0000313" key="9">
    <source>
        <dbReference type="EMBL" id="NRN70973.1"/>
    </source>
</evidence>
<dbReference type="InterPro" id="IPR002182">
    <property type="entry name" value="NB-ARC"/>
</dbReference>
<dbReference type="SUPFAM" id="SSF47413">
    <property type="entry name" value="lambda repressor-like DNA-binding domains"/>
    <property type="match status" value="1"/>
</dbReference>
<dbReference type="Gene3D" id="1.25.40.10">
    <property type="entry name" value="Tetratricopeptide repeat domain"/>
    <property type="match status" value="1"/>
</dbReference>
<dbReference type="Gene3D" id="3.40.50.300">
    <property type="entry name" value="P-loop containing nucleotide triphosphate hydrolases"/>
    <property type="match status" value="1"/>
</dbReference>
<dbReference type="InterPro" id="IPR001387">
    <property type="entry name" value="Cro/C1-type_HTH"/>
</dbReference>
<dbReference type="Gene3D" id="1.10.260.40">
    <property type="entry name" value="lambda repressor-like DNA-binding domains"/>
    <property type="match status" value="1"/>
</dbReference>
<dbReference type="InterPro" id="IPR011990">
    <property type="entry name" value="TPR-like_helical_dom_sf"/>
</dbReference>
<evidence type="ECO:0000256" key="1">
    <source>
        <dbReference type="ARBA" id="ARBA00005820"/>
    </source>
</evidence>
<evidence type="ECO:0000313" key="10">
    <source>
        <dbReference type="Proteomes" id="UP000763557"/>
    </source>
</evidence>
<reference evidence="9 10" key="1">
    <citation type="submission" date="2020-01" db="EMBL/GenBank/DDBJ databases">
        <title>Kibdelosporangium persica a novel Actinomycetes from a hot desert in Iran.</title>
        <authorList>
            <person name="Safaei N."/>
            <person name="Zaburannyi N."/>
            <person name="Mueller R."/>
            <person name="Wink J."/>
        </authorList>
    </citation>
    <scope>NUCLEOTIDE SEQUENCE [LARGE SCALE GENOMIC DNA]</scope>
    <source>
        <strain evidence="9 10">4NS15</strain>
    </source>
</reference>
<dbReference type="SMART" id="SM01043">
    <property type="entry name" value="BTAD"/>
    <property type="match status" value="1"/>
</dbReference>
<dbReference type="Pfam" id="PF13560">
    <property type="entry name" value="HTH_31"/>
    <property type="match status" value="1"/>
</dbReference>
<dbReference type="PRINTS" id="PR00364">
    <property type="entry name" value="DISEASERSIST"/>
</dbReference>
<dbReference type="InterPro" id="IPR036388">
    <property type="entry name" value="WH-like_DNA-bd_sf"/>
</dbReference>
<dbReference type="Gene3D" id="1.10.8.430">
    <property type="entry name" value="Helical domain of apoptotic protease-activating factors"/>
    <property type="match status" value="1"/>
</dbReference>
<feature type="domain" description="HTH cro/C1-type" evidence="7">
    <location>
        <begin position="23"/>
        <end position="78"/>
    </location>
</feature>
<feature type="DNA-binding region" description="OmpR/PhoB-type" evidence="6">
    <location>
        <begin position="84"/>
        <end position="191"/>
    </location>
</feature>
<evidence type="ECO:0000259" key="7">
    <source>
        <dbReference type="PROSITE" id="PS50943"/>
    </source>
</evidence>
<comment type="similarity">
    <text evidence="1">Belongs to the AfsR/DnrI/RedD regulatory family.</text>
</comment>
<keyword evidence="3" id="KW-0805">Transcription regulation</keyword>
<dbReference type="InterPro" id="IPR001867">
    <property type="entry name" value="OmpR/PhoB-type_DNA-bd"/>
</dbReference>
<dbReference type="Gene3D" id="1.10.10.10">
    <property type="entry name" value="Winged helix-like DNA-binding domain superfamily/Winged helix DNA-binding domain"/>
    <property type="match status" value="1"/>
</dbReference>
<dbReference type="SMART" id="SM00530">
    <property type="entry name" value="HTH_XRE"/>
    <property type="match status" value="1"/>
</dbReference>
<organism evidence="9 10">
    <name type="scientific">Kibdelosporangium persicum</name>
    <dbReference type="NCBI Taxonomy" id="2698649"/>
    <lineage>
        <taxon>Bacteria</taxon>
        <taxon>Bacillati</taxon>
        <taxon>Actinomycetota</taxon>
        <taxon>Actinomycetes</taxon>
        <taxon>Pseudonocardiales</taxon>
        <taxon>Pseudonocardiaceae</taxon>
        <taxon>Kibdelosporangium</taxon>
    </lineage>
</organism>
<dbReference type="InterPro" id="IPR042197">
    <property type="entry name" value="Apaf_helical"/>
</dbReference>
<dbReference type="InterPro" id="IPR003593">
    <property type="entry name" value="AAA+_ATPase"/>
</dbReference>
<dbReference type="Pfam" id="PF03704">
    <property type="entry name" value="BTAD"/>
    <property type="match status" value="1"/>
</dbReference>
<dbReference type="SMART" id="SM00862">
    <property type="entry name" value="Trans_reg_C"/>
    <property type="match status" value="1"/>
</dbReference>
<evidence type="ECO:0000256" key="2">
    <source>
        <dbReference type="ARBA" id="ARBA00022737"/>
    </source>
</evidence>
<evidence type="ECO:0000256" key="5">
    <source>
        <dbReference type="ARBA" id="ARBA00023163"/>
    </source>
</evidence>
<dbReference type="EMBL" id="JAAATY010000048">
    <property type="protein sequence ID" value="NRN70973.1"/>
    <property type="molecule type" value="Genomic_DNA"/>
</dbReference>
<dbReference type="InterPro" id="IPR005158">
    <property type="entry name" value="BTAD"/>
</dbReference>
<dbReference type="SUPFAM" id="SSF48452">
    <property type="entry name" value="TPR-like"/>
    <property type="match status" value="1"/>
</dbReference>
<dbReference type="Pfam" id="PF00486">
    <property type="entry name" value="Trans_reg_C"/>
    <property type="match status" value="1"/>
</dbReference>
<name>A0ABX2FHT6_9PSEU</name>
<dbReference type="SUPFAM" id="SSF46894">
    <property type="entry name" value="C-terminal effector domain of the bipartite response regulators"/>
    <property type="match status" value="1"/>
</dbReference>
<keyword evidence="5" id="KW-0804">Transcription</keyword>
<keyword evidence="4 6" id="KW-0238">DNA-binding</keyword>
<keyword evidence="10" id="KW-1185">Reference proteome</keyword>
<comment type="caution">
    <text evidence="9">The sequence shown here is derived from an EMBL/GenBank/DDBJ whole genome shotgun (WGS) entry which is preliminary data.</text>
</comment>